<dbReference type="Gene3D" id="3.40.50.720">
    <property type="entry name" value="NAD(P)-binding Rossmann-like Domain"/>
    <property type="match status" value="1"/>
</dbReference>
<organism evidence="2 3">
    <name type="scientific">Mycobacterium cookii</name>
    <dbReference type="NCBI Taxonomy" id="1775"/>
    <lineage>
        <taxon>Bacteria</taxon>
        <taxon>Bacillati</taxon>
        <taxon>Actinomycetota</taxon>
        <taxon>Actinomycetes</taxon>
        <taxon>Mycobacteriales</taxon>
        <taxon>Mycobacteriaceae</taxon>
        <taxon>Mycobacterium</taxon>
    </lineage>
</organism>
<dbReference type="InterPro" id="IPR036291">
    <property type="entry name" value="NAD(P)-bd_dom_sf"/>
</dbReference>
<dbReference type="InterPro" id="IPR051606">
    <property type="entry name" value="Polyketide_Oxido-like"/>
</dbReference>
<evidence type="ECO:0000259" key="1">
    <source>
        <dbReference type="Pfam" id="PF13460"/>
    </source>
</evidence>
<protein>
    <submittedName>
        <fullName evidence="2">Oxidoreductase</fullName>
    </submittedName>
</protein>
<proteinExistence type="predicted"/>
<sequence length="211" mass="22380">MPVEHAVVLGATGRVGAAVVKFALEAGHRVTAVARNPARVLVSHDQLSVVQGDTLDPAAIRSVLTAIPGATAVVMAVGADPLRPSTVVTETVRNVTSAMVSVGPRRYLGITGTAQMPATFLGRITQAMVRRAIKAAADHQGAYDILTATDLDYTLAACPYIKDGPYTGRYHREPGKFPGGFKTIAPADVADFLVDELGAHRYHRQTIGIWR</sequence>
<dbReference type="AlphaFoldDB" id="A0A7I7KTV2"/>
<dbReference type="PANTHER" id="PTHR43355">
    <property type="entry name" value="FLAVIN REDUCTASE (NADPH)"/>
    <property type="match status" value="1"/>
</dbReference>
<evidence type="ECO:0000313" key="2">
    <source>
        <dbReference type="EMBL" id="BBX45041.1"/>
    </source>
</evidence>
<dbReference type="InterPro" id="IPR016040">
    <property type="entry name" value="NAD(P)-bd_dom"/>
</dbReference>
<dbReference type="Pfam" id="PF13460">
    <property type="entry name" value="NAD_binding_10"/>
    <property type="match status" value="1"/>
</dbReference>
<dbReference type="EMBL" id="AP022569">
    <property type="protein sequence ID" value="BBX45041.1"/>
    <property type="molecule type" value="Genomic_DNA"/>
</dbReference>
<name>A0A7I7KTV2_9MYCO</name>
<dbReference type="GO" id="GO:0016646">
    <property type="term" value="F:oxidoreductase activity, acting on the CH-NH group of donors, NAD or NADP as acceptor"/>
    <property type="evidence" value="ECO:0007669"/>
    <property type="project" value="TreeGrafter"/>
</dbReference>
<gene>
    <name evidence="2" type="ORF">MCOO_10560</name>
</gene>
<dbReference type="SUPFAM" id="SSF51735">
    <property type="entry name" value="NAD(P)-binding Rossmann-fold domains"/>
    <property type="match status" value="1"/>
</dbReference>
<dbReference type="Proteomes" id="UP000465866">
    <property type="component" value="Chromosome"/>
</dbReference>
<evidence type="ECO:0000313" key="3">
    <source>
        <dbReference type="Proteomes" id="UP000465866"/>
    </source>
</evidence>
<keyword evidence="3" id="KW-1185">Reference proteome</keyword>
<reference evidence="2 3" key="1">
    <citation type="journal article" date="2019" name="Emerg. Microbes Infect.">
        <title>Comprehensive subspecies identification of 175 nontuberculous mycobacteria species based on 7547 genomic profiles.</title>
        <authorList>
            <person name="Matsumoto Y."/>
            <person name="Kinjo T."/>
            <person name="Motooka D."/>
            <person name="Nabeya D."/>
            <person name="Jung N."/>
            <person name="Uechi K."/>
            <person name="Horii T."/>
            <person name="Iida T."/>
            <person name="Fujita J."/>
            <person name="Nakamura S."/>
        </authorList>
    </citation>
    <scope>NUCLEOTIDE SEQUENCE [LARGE SCALE GENOMIC DNA]</scope>
    <source>
        <strain evidence="2 3">JCM 12404</strain>
    </source>
</reference>
<dbReference type="KEGG" id="mcoo:MCOO_10560"/>
<accession>A0A7I7KTV2</accession>
<dbReference type="PANTHER" id="PTHR43355:SF2">
    <property type="entry name" value="FLAVIN REDUCTASE (NADPH)"/>
    <property type="match status" value="1"/>
</dbReference>
<feature type="domain" description="NAD(P)-binding" evidence="1">
    <location>
        <begin position="10"/>
        <end position="197"/>
    </location>
</feature>